<keyword evidence="7" id="KW-1185">Reference proteome</keyword>
<keyword evidence="5" id="KW-0539">Nucleus</keyword>
<evidence type="ECO:0000256" key="1">
    <source>
        <dbReference type="ARBA" id="ARBA00004123"/>
    </source>
</evidence>
<dbReference type="InterPro" id="IPR000225">
    <property type="entry name" value="Armadillo"/>
</dbReference>
<dbReference type="SMART" id="SM00185">
    <property type="entry name" value="ARM"/>
    <property type="match status" value="6"/>
</dbReference>
<dbReference type="AlphaFoldDB" id="A0A165TWQ9"/>
<keyword evidence="4" id="KW-0677">Repeat</keyword>
<evidence type="ECO:0000313" key="6">
    <source>
        <dbReference type="EMBL" id="KZT27288.1"/>
    </source>
</evidence>
<evidence type="ECO:0000256" key="2">
    <source>
        <dbReference type="ARBA" id="ARBA00004496"/>
    </source>
</evidence>
<dbReference type="GO" id="GO:0043161">
    <property type="term" value="P:proteasome-mediated ubiquitin-dependent protein catabolic process"/>
    <property type="evidence" value="ECO:0007669"/>
    <property type="project" value="TreeGrafter"/>
</dbReference>
<reference evidence="6 7" key="1">
    <citation type="journal article" date="2016" name="Mol. Biol. Evol.">
        <title>Comparative Genomics of Early-Diverging Mushroom-Forming Fungi Provides Insights into the Origins of Lignocellulose Decay Capabilities.</title>
        <authorList>
            <person name="Nagy L.G."/>
            <person name="Riley R."/>
            <person name="Tritt A."/>
            <person name="Adam C."/>
            <person name="Daum C."/>
            <person name="Floudas D."/>
            <person name="Sun H."/>
            <person name="Yadav J.S."/>
            <person name="Pangilinan J."/>
            <person name="Larsson K.H."/>
            <person name="Matsuura K."/>
            <person name="Barry K."/>
            <person name="Labutti K."/>
            <person name="Kuo R."/>
            <person name="Ohm R.A."/>
            <person name="Bhattacharya S.S."/>
            <person name="Shirouzu T."/>
            <person name="Yoshinaga Y."/>
            <person name="Martin F.M."/>
            <person name="Grigoriev I.V."/>
            <person name="Hibbett D.S."/>
        </authorList>
    </citation>
    <scope>NUCLEOTIDE SEQUENCE [LARGE SCALE GENOMIC DNA]</scope>
    <source>
        <strain evidence="6 7">HHB14362 ss-1</strain>
    </source>
</reference>
<evidence type="ECO:0000313" key="7">
    <source>
        <dbReference type="Proteomes" id="UP000076761"/>
    </source>
</evidence>
<dbReference type="GO" id="GO:0005634">
    <property type="term" value="C:nucleus"/>
    <property type="evidence" value="ECO:0007669"/>
    <property type="project" value="UniProtKB-SubCell"/>
</dbReference>
<organism evidence="6 7">
    <name type="scientific">Neolentinus lepideus HHB14362 ss-1</name>
    <dbReference type="NCBI Taxonomy" id="1314782"/>
    <lineage>
        <taxon>Eukaryota</taxon>
        <taxon>Fungi</taxon>
        <taxon>Dikarya</taxon>
        <taxon>Basidiomycota</taxon>
        <taxon>Agaricomycotina</taxon>
        <taxon>Agaricomycetes</taxon>
        <taxon>Gloeophyllales</taxon>
        <taxon>Gloeophyllaceae</taxon>
        <taxon>Neolentinus</taxon>
    </lineage>
</organism>
<dbReference type="InParanoid" id="A0A165TWQ9"/>
<comment type="subcellular location">
    <subcellularLocation>
        <location evidence="2">Cytoplasm</location>
    </subcellularLocation>
    <subcellularLocation>
        <location evidence="1">Nucleus</location>
    </subcellularLocation>
</comment>
<dbReference type="SUPFAM" id="SSF48371">
    <property type="entry name" value="ARM repeat"/>
    <property type="match status" value="1"/>
</dbReference>
<dbReference type="EMBL" id="KV425562">
    <property type="protein sequence ID" value="KZT27288.1"/>
    <property type="molecule type" value="Genomic_DNA"/>
</dbReference>
<keyword evidence="3" id="KW-0963">Cytoplasm</keyword>
<dbReference type="InterPro" id="IPR038739">
    <property type="entry name" value="ARMC8/Vid28"/>
</dbReference>
<dbReference type="OrthoDB" id="5559898at2759"/>
<dbReference type="PANTHER" id="PTHR15651">
    <property type="entry name" value="ARMADILLO REPEAT-CONTAINING PROTEIN 8"/>
    <property type="match status" value="1"/>
</dbReference>
<dbReference type="Proteomes" id="UP000076761">
    <property type="component" value="Unassembled WGS sequence"/>
</dbReference>
<dbReference type="Pfam" id="PF00514">
    <property type="entry name" value="Arm"/>
    <property type="match status" value="1"/>
</dbReference>
<dbReference type="PANTHER" id="PTHR15651:SF7">
    <property type="entry name" value="ARMADILLO REPEAT-CONTAINING PROTEIN 8"/>
    <property type="match status" value="1"/>
</dbReference>
<dbReference type="InterPro" id="IPR016024">
    <property type="entry name" value="ARM-type_fold"/>
</dbReference>
<protein>
    <submittedName>
        <fullName evidence="6">ARM repeat-containing protein</fullName>
    </submittedName>
</protein>
<dbReference type="Gene3D" id="1.25.10.10">
    <property type="entry name" value="Leucine-rich Repeat Variant"/>
    <property type="match status" value="3"/>
</dbReference>
<dbReference type="GO" id="GO:0005737">
    <property type="term" value="C:cytoplasm"/>
    <property type="evidence" value="ECO:0007669"/>
    <property type="project" value="UniProtKB-SubCell"/>
</dbReference>
<dbReference type="GO" id="GO:0034657">
    <property type="term" value="C:GID complex"/>
    <property type="evidence" value="ECO:0007669"/>
    <property type="project" value="TreeGrafter"/>
</dbReference>
<proteinExistence type="predicted"/>
<evidence type="ECO:0000256" key="5">
    <source>
        <dbReference type="ARBA" id="ARBA00023242"/>
    </source>
</evidence>
<evidence type="ECO:0000256" key="4">
    <source>
        <dbReference type="ARBA" id="ARBA00022737"/>
    </source>
</evidence>
<evidence type="ECO:0000256" key="3">
    <source>
        <dbReference type="ARBA" id="ARBA00022490"/>
    </source>
</evidence>
<name>A0A165TWQ9_9AGAM</name>
<sequence length="740" mass="81413">MTLMALDVTTLKKVKNSVIGNPTAKLALTQDEHFISALVDCIEPATAYDPRYPETPEDLRIEAAQVISSLAYGPEASLRNLLRISAHHAFICAISNLQSSDTLALKAALARGLRVLAASIADMVGPSLWGIHSEKPEVRADAVIALDYLFHVETLDLYIPLLADPSSQISISIAQLIASAVRKIPHRDAVMDWMPPAERTKDVRGKRGWEKPSLYGKSSGRQGGWVARHLTALLQSKEVKVQEAALSALAALTKENHSMSLGLASAERDAQSALTYVTSLCKSRSTEVQIAACLCATRIVRATTTSEYPVNMHPSVVDSPLVMIIIPVLNLLIESSKVSAVLKMKACFILSHLVTDDRELCQLAFERGSLAKVAELARQITPTEIIPNWDEDEPESVSCLREAALTAIACICLFDNDIRREVTDNLKLFPVIQASLSHRHVGVRYAACQCVRATARHVGALRTSIVDNELGTGLFRIFLKQDEDRQVTLAASAAICNLMNESSPLQKVFLEQGIVPRLMQLLNGEDPALRLNAIWAFKNIMYRATHEVKRNVLNQVGWNQVSHLLTDANPEIQEQAIHVLQNVVDTEENVKMVFDEIGGDTLLGAIETALSSESEHVMRHGVALLSNLANGSKIYQDQILAHQELLSAVRNCLIDRNIEVRKPAMACILQLSKSNLRSQQALRDANIHSALQRMTDHSRGISVSPGGLGRHHLGVEDNLDVREMAREALEWLEHGEEMQC</sequence>
<dbReference type="InterPro" id="IPR011989">
    <property type="entry name" value="ARM-like"/>
</dbReference>
<dbReference type="STRING" id="1314782.A0A165TWQ9"/>
<gene>
    <name evidence="6" type="ORF">NEOLEDRAFT_1161591</name>
</gene>
<accession>A0A165TWQ9</accession>